<dbReference type="Proteomes" id="UP000861567">
    <property type="component" value="Unassembled WGS sequence"/>
</dbReference>
<evidence type="ECO:0000313" key="4">
    <source>
        <dbReference type="Proteomes" id="UP000861567"/>
    </source>
</evidence>
<evidence type="ECO:0000313" key="3">
    <source>
        <dbReference type="EMBL" id="HAT1596918.1"/>
    </source>
</evidence>
<feature type="region of interest" description="Disordered" evidence="2">
    <location>
        <begin position="911"/>
        <end position="938"/>
    </location>
</feature>
<dbReference type="EMBL" id="DACSEI010000022">
    <property type="protein sequence ID" value="HAT1596918.1"/>
    <property type="molecule type" value="Genomic_DNA"/>
</dbReference>
<feature type="compositionally biased region" description="Polar residues" evidence="2">
    <location>
        <begin position="920"/>
        <end position="938"/>
    </location>
</feature>
<dbReference type="AlphaFoldDB" id="A0AAN5KS58"/>
<feature type="region of interest" description="Disordered" evidence="2">
    <location>
        <begin position="618"/>
        <end position="645"/>
    </location>
</feature>
<feature type="coiled-coil region" evidence="1">
    <location>
        <begin position="230"/>
        <end position="257"/>
    </location>
</feature>
<keyword evidence="1" id="KW-0175">Coiled coil</keyword>
<name>A0AAN5KS58_LEGPN</name>
<feature type="region of interest" description="Disordered" evidence="2">
    <location>
        <begin position="827"/>
        <end position="850"/>
    </location>
</feature>
<feature type="coiled-coil region" evidence="1">
    <location>
        <begin position="52"/>
        <end position="103"/>
    </location>
</feature>
<accession>A0AAN5KS58</accession>
<reference evidence="3" key="2">
    <citation type="submission" date="2020-11" db="EMBL/GenBank/DDBJ databases">
        <authorList>
            <consortium name="NCBI Pathogen Detection Project"/>
        </authorList>
    </citation>
    <scope>NUCLEOTIDE SEQUENCE</scope>
    <source>
        <strain evidence="3">D3612</strain>
    </source>
</reference>
<evidence type="ECO:0000256" key="1">
    <source>
        <dbReference type="SAM" id="Coils"/>
    </source>
</evidence>
<organism evidence="3 4">
    <name type="scientific">Legionella pneumophila</name>
    <dbReference type="NCBI Taxonomy" id="446"/>
    <lineage>
        <taxon>Bacteria</taxon>
        <taxon>Pseudomonadati</taxon>
        <taxon>Pseudomonadota</taxon>
        <taxon>Gammaproteobacteria</taxon>
        <taxon>Legionellales</taxon>
        <taxon>Legionellaceae</taxon>
        <taxon>Legionella</taxon>
    </lineage>
</organism>
<gene>
    <name evidence="3" type="ORF">I8Y58_002153</name>
</gene>
<evidence type="ECO:0000256" key="2">
    <source>
        <dbReference type="SAM" id="MobiDB-lite"/>
    </source>
</evidence>
<sequence>MNEIILHLMHEISSLTPPINPLNLKQIFSSTLLPEGKAPVEFESQYDLLLLIKKYVDEYSSLAEEQEEYRKKKQKLDEVMKKGEELQRKISDLAKKIELAKSELNPLYKEIEPKANEVLSKQNPLAPPYKFPEYGEVQKSIVVGHYSYLFKTCKEIDTARAKLNLVLLKSQWNALMTDLSQLGIQPPVEEDAVDNLQKFIAAVELETKKLTRACEKWDELQKQFAKQLSATDINKKETELEKQIELLLKELSRIETAVTNHSLIPDLKAELIRKFQESEDHQGLIQRYQNQIDGILSNFNPSSWLSWYSDSNYSENQQKLKDSVSFLQLLAQQKELKIKHHELVKQQELLIKAIPETPSNEEDISIYKKLVPDAIDLINEIPIESIPAFVLPSGLSYDSSPADFYLVLLILMPKVSEKKEQYLQALEKLHEMPALGKQICQLRSEYELPATMDDQLPSLQEAEENKDSLNTSDPHKEELKSQIKLCQSYLETAKQIDLFLKEHGQTTNEAKALIERLRLLSNQPLKNEDINSIKEDLSTLANQIQLLVSELNQLPLPNLTGERIDPPLEKQEIEANTGIPLTVELIHPTQVVQKNTASPIEKRQSDNGQEAPVVLESTRPHQVIHQESESTVEKRQLGNGQETPVVLESIRPSQVLHNDSESTDKKQHVEVEQEIPVVLELTRPSPMVQKDSGFTVEKQQITNEQEIPIVLESKPTPKVMRDTASIVEKQQVTEIQETPIVLESSRPSPMIQKDTESSGKKQHIEIEQEISVILESTHPTQVVQQDSESNLEQQILNGQETPVVVKSTQSTHVVKQQEIEKGREIQVDLKSRPSEPLRPSTPEVPVASRKPNGLSLFHGHDESSEDNILSFFDEAGNQISISSEEDSEALAIDRGKVHSLVIDTTSKEKSVSSVYESDKPSNPQLQESAPNITPSPQSSSLFNQKIDSFHIQIMGYIKQYPEEIQLWYKSLYQAVQSSAVDEISSLKALQLLKDILFELKNQTDLSVLLAYKRMCDNPLQDIQNILNLKPALPILDEPVDEEQRFKNWPKELQKFHQQYIKLKTDHPLEAELFIQAIHSLISIKQLMELPDAKTSNQEAIPLITQDPRYEPLKRHRGFMRAWEYIEDFFRMLIGKLTGQEEYEYSKRPCFFKTRSHQLLEEADTMIHSMTLTSN</sequence>
<feature type="compositionally biased region" description="Basic and acidic residues" evidence="2">
    <location>
        <begin position="624"/>
        <end position="636"/>
    </location>
</feature>
<protein>
    <submittedName>
        <fullName evidence="3">Interaptin</fullName>
    </submittedName>
</protein>
<proteinExistence type="predicted"/>
<comment type="caution">
    <text evidence="3">The sequence shown here is derived from an EMBL/GenBank/DDBJ whole genome shotgun (WGS) entry which is preliminary data.</text>
</comment>
<reference evidence="3" key="1">
    <citation type="journal article" date="2018" name="Genome Biol.">
        <title>SKESA: strategic k-mer extension for scrupulous assemblies.</title>
        <authorList>
            <person name="Souvorov A."/>
            <person name="Agarwala R."/>
            <person name="Lipman D.J."/>
        </authorList>
    </citation>
    <scope>NUCLEOTIDE SEQUENCE</scope>
    <source>
        <strain evidence="3">D3612</strain>
    </source>
</reference>